<name>A0ACB9XWL1_CHAAC</name>
<proteinExistence type="predicted"/>
<dbReference type="EMBL" id="CM043786">
    <property type="protein sequence ID" value="KAI4831547.1"/>
    <property type="molecule type" value="Genomic_DNA"/>
</dbReference>
<reference evidence="1" key="1">
    <citation type="submission" date="2022-05" db="EMBL/GenBank/DDBJ databases">
        <title>Chromosome-level genome of Chaenocephalus aceratus.</title>
        <authorList>
            <person name="Park H."/>
        </authorList>
    </citation>
    <scope>NUCLEOTIDE SEQUENCE</scope>
    <source>
        <strain evidence="1">KU_202001</strain>
    </source>
</reference>
<gene>
    <name evidence="1" type="ORF">KUCAC02_001084</name>
</gene>
<organism evidence="1 2">
    <name type="scientific">Chaenocephalus aceratus</name>
    <name type="common">Blackfin icefish</name>
    <name type="synonym">Chaenichthys aceratus</name>
    <dbReference type="NCBI Taxonomy" id="36190"/>
    <lineage>
        <taxon>Eukaryota</taxon>
        <taxon>Metazoa</taxon>
        <taxon>Chordata</taxon>
        <taxon>Craniata</taxon>
        <taxon>Vertebrata</taxon>
        <taxon>Euteleostomi</taxon>
        <taxon>Actinopterygii</taxon>
        <taxon>Neopterygii</taxon>
        <taxon>Teleostei</taxon>
        <taxon>Neoteleostei</taxon>
        <taxon>Acanthomorphata</taxon>
        <taxon>Eupercaria</taxon>
        <taxon>Perciformes</taxon>
        <taxon>Notothenioidei</taxon>
        <taxon>Channichthyidae</taxon>
        <taxon>Chaenocephalus</taxon>
    </lineage>
</organism>
<evidence type="ECO:0000313" key="1">
    <source>
        <dbReference type="EMBL" id="KAI4831547.1"/>
    </source>
</evidence>
<dbReference type="Proteomes" id="UP001057452">
    <property type="component" value="Chromosome 2"/>
</dbReference>
<comment type="caution">
    <text evidence="1">The sequence shown here is derived from an EMBL/GenBank/DDBJ whole genome shotgun (WGS) entry which is preliminary data.</text>
</comment>
<accession>A0ACB9XWL1</accession>
<evidence type="ECO:0000313" key="2">
    <source>
        <dbReference type="Proteomes" id="UP001057452"/>
    </source>
</evidence>
<keyword evidence="2" id="KW-1185">Reference proteome</keyword>
<sequence>MRLRAARDFFGGLLRLRTGCAACLRLLGIVKKRKLCGGTGGLFANFLERICDVTDDVIAFYMTLPMMSLPMMSSQSACHFKSLKEWDIFISDNVISFDVITFRMTSNADKQLAPCADAGDLRRSPWLLADAREWSDADAKQRQETCCTSF</sequence>
<protein>
    <submittedName>
        <fullName evidence="1">Uncharacterized protein</fullName>
    </submittedName>
</protein>